<evidence type="ECO:0008006" key="3">
    <source>
        <dbReference type="Google" id="ProtNLM"/>
    </source>
</evidence>
<protein>
    <recommendedName>
        <fullName evidence="3">VanZ-like domain-containing protein</fullName>
    </recommendedName>
</protein>
<keyword evidence="1" id="KW-1133">Transmembrane helix</keyword>
<evidence type="ECO:0000256" key="1">
    <source>
        <dbReference type="SAM" id="Phobius"/>
    </source>
</evidence>
<evidence type="ECO:0000313" key="2">
    <source>
        <dbReference type="EMBL" id="SVB05840.1"/>
    </source>
</evidence>
<name>A0A382AW95_9ZZZZ</name>
<accession>A0A382AW95</accession>
<organism evidence="2">
    <name type="scientific">marine metagenome</name>
    <dbReference type="NCBI Taxonomy" id="408172"/>
    <lineage>
        <taxon>unclassified sequences</taxon>
        <taxon>metagenomes</taxon>
        <taxon>ecological metagenomes</taxon>
    </lineage>
</organism>
<keyword evidence="1" id="KW-0472">Membrane</keyword>
<keyword evidence="1" id="KW-0812">Transmembrane</keyword>
<dbReference type="EMBL" id="UINC01027126">
    <property type="protein sequence ID" value="SVB05840.1"/>
    <property type="molecule type" value="Genomic_DNA"/>
</dbReference>
<dbReference type="AlphaFoldDB" id="A0A382AW95"/>
<feature type="transmembrane region" description="Helical" evidence="1">
    <location>
        <begin position="101"/>
        <end position="118"/>
    </location>
</feature>
<feature type="non-terminal residue" evidence="2">
    <location>
        <position position="1"/>
    </location>
</feature>
<sequence length="119" mass="13168">VNRSWKKIFLFIWLVIPAALSSTPDSLQTTPNHDPWLAYDKVLHFGISCSLVLSTQYVLENTLNIDRETALPAGITVSAANGVIKEYWDKKTGSFFSRRDLIADAAGILVGVLIIFMGN</sequence>
<gene>
    <name evidence="2" type="ORF">METZ01_LOCUS158694</name>
</gene>
<proteinExistence type="predicted"/>
<reference evidence="2" key="1">
    <citation type="submission" date="2018-05" db="EMBL/GenBank/DDBJ databases">
        <authorList>
            <person name="Lanie J.A."/>
            <person name="Ng W.-L."/>
            <person name="Kazmierczak K.M."/>
            <person name="Andrzejewski T.M."/>
            <person name="Davidsen T.M."/>
            <person name="Wayne K.J."/>
            <person name="Tettelin H."/>
            <person name="Glass J.I."/>
            <person name="Rusch D."/>
            <person name="Podicherti R."/>
            <person name="Tsui H.-C.T."/>
            <person name="Winkler M.E."/>
        </authorList>
    </citation>
    <scope>NUCLEOTIDE SEQUENCE</scope>
</reference>